<evidence type="ECO:0000313" key="1">
    <source>
        <dbReference type="EMBL" id="AFD09348.1"/>
    </source>
</evidence>
<dbReference type="RefSeq" id="WP_014682570.1">
    <property type="nucleotide sequence ID" value="NC_017770.1"/>
</dbReference>
<dbReference type="Proteomes" id="UP000007590">
    <property type="component" value="Chromosome"/>
</dbReference>
<protein>
    <submittedName>
        <fullName evidence="1">Uncharacterized protein</fullName>
    </submittedName>
</protein>
<dbReference type="AlphaFoldDB" id="H8KMU5"/>
<name>H8KMU5_SOLCM</name>
<dbReference type="STRING" id="929556.Solca_4358"/>
<sequence length="224" mass="25981">MKRTLLFGFFISLINFTQAQDLDAYKLSGGLMVNDKKYVTYDKLPFFKESFLKGKIVTDKGKVISPVNLRFDMYANELQFIKDKRIYLVSEPVNEFVLYQESDSLNSTFIFRRYKLDVGGKEVPAFCEVLYDGETKLLKYVKRSETEKVNMTSATTVKTFIDYEVAYLQKGKDGKPIKLDKNGKNLLPLLSDKAQQVNEYVKTNRIKLNNEEQLVSLLKYYDSL</sequence>
<dbReference type="OrthoDB" id="680837at2"/>
<reference evidence="1" key="1">
    <citation type="submission" date="2012-02" db="EMBL/GenBank/DDBJ databases">
        <title>The complete genome of Solitalea canadensis DSM 3403.</title>
        <authorList>
            <consortium name="US DOE Joint Genome Institute (JGI-PGF)"/>
            <person name="Lucas S."/>
            <person name="Copeland A."/>
            <person name="Lapidus A."/>
            <person name="Glavina del Rio T."/>
            <person name="Dalin E."/>
            <person name="Tice H."/>
            <person name="Bruce D."/>
            <person name="Goodwin L."/>
            <person name="Pitluck S."/>
            <person name="Peters L."/>
            <person name="Ovchinnikova G."/>
            <person name="Lu M."/>
            <person name="Kyrpides N."/>
            <person name="Mavromatis K."/>
            <person name="Ivanova N."/>
            <person name="Brettin T."/>
            <person name="Detter J.C."/>
            <person name="Han C."/>
            <person name="Larimer F."/>
            <person name="Land M."/>
            <person name="Hauser L."/>
            <person name="Markowitz V."/>
            <person name="Cheng J.-F."/>
            <person name="Hugenholtz P."/>
            <person name="Woyke T."/>
            <person name="Wu D."/>
            <person name="Spring S."/>
            <person name="Schroeder M."/>
            <person name="Kopitz M."/>
            <person name="Brambilla E."/>
            <person name="Klenk H.-P."/>
            <person name="Eisen J.A."/>
        </authorList>
    </citation>
    <scope>NUCLEOTIDE SEQUENCE</scope>
    <source>
        <strain evidence="1">DSM 3403</strain>
    </source>
</reference>
<gene>
    <name evidence="1" type="ordered locus">Solca_4358</name>
</gene>
<dbReference type="EMBL" id="CP003349">
    <property type="protein sequence ID" value="AFD09348.1"/>
    <property type="molecule type" value="Genomic_DNA"/>
</dbReference>
<keyword evidence="2" id="KW-1185">Reference proteome</keyword>
<organism evidence="1 2">
    <name type="scientific">Solitalea canadensis (strain ATCC 29591 / DSM 3403 / JCM 21819 / LMG 8368 / NBRC 15130 / NCIMB 12057 / USAM 9D)</name>
    <name type="common">Flexibacter canadensis</name>
    <dbReference type="NCBI Taxonomy" id="929556"/>
    <lineage>
        <taxon>Bacteria</taxon>
        <taxon>Pseudomonadati</taxon>
        <taxon>Bacteroidota</taxon>
        <taxon>Sphingobacteriia</taxon>
        <taxon>Sphingobacteriales</taxon>
        <taxon>Sphingobacteriaceae</taxon>
        <taxon>Solitalea</taxon>
    </lineage>
</organism>
<evidence type="ECO:0000313" key="2">
    <source>
        <dbReference type="Proteomes" id="UP000007590"/>
    </source>
</evidence>
<proteinExistence type="predicted"/>
<dbReference type="KEGG" id="scn:Solca_4358"/>
<accession>H8KMU5</accession>
<dbReference type="HOGENOM" id="CLU_1234338_0_0_10"/>